<dbReference type="RefSeq" id="WP_074931956.1">
    <property type="nucleotide sequence ID" value="NZ_FORI01000006.1"/>
</dbReference>
<reference evidence="3" key="1">
    <citation type="submission" date="2016-10" db="EMBL/GenBank/DDBJ databases">
        <authorList>
            <person name="Varghese N."/>
            <person name="Submissions S."/>
        </authorList>
    </citation>
    <scope>NUCLEOTIDE SEQUENCE [LARGE SCALE GENOMIC DNA]</scope>
    <source>
        <strain evidence="3">XBD1002</strain>
    </source>
</reference>
<keyword evidence="3" id="KW-1185">Reference proteome</keyword>
<feature type="compositionally biased region" description="Basic and acidic residues" evidence="1">
    <location>
        <begin position="238"/>
        <end position="248"/>
    </location>
</feature>
<dbReference type="EMBL" id="FORI01000006">
    <property type="protein sequence ID" value="SFI81802.1"/>
    <property type="molecule type" value="Genomic_DNA"/>
</dbReference>
<feature type="region of interest" description="Disordered" evidence="1">
    <location>
        <begin position="213"/>
        <end position="248"/>
    </location>
</feature>
<proteinExistence type="predicted"/>
<dbReference type="Proteomes" id="UP000182737">
    <property type="component" value="Unassembled WGS sequence"/>
</dbReference>
<evidence type="ECO:0000313" key="3">
    <source>
        <dbReference type="Proteomes" id="UP000182737"/>
    </source>
</evidence>
<dbReference type="OrthoDB" id="354698at2"/>
<evidence type="ECO:0000256" key="1">
    <source>
        <dbReference type="SAM" id="MobiDB-lite"/>
    </source>
</evidence>
<evidence type="ECO:0008006" key="4">
    <source>
        <dbReference type="Google" id="ProtNLM"/>
    </source>
</evidence>
<evidence type="ECO:0000313" key="2">
    <source>
        <dbReference type="EMBL" id="SFI81802.1"/>
    </source>
</evidence>
<name>A0A1I3LAH2_9SPIR</name>
<protein>
    <recommendedName>
        <fullName evidence="4">SprT-like family protein</fullName>
    </recommendedName>
</protein>
<organism evidence="2 3">
    <name type="scientific">Treponema bryantii</name>
    <dbReference type="NCBI Taxonomy" id="163"/>
    <lineage>
        <taxon>Bacteria</taxon>
        <taxon>Pseudomonadati</taxon>
        <taxon>Spirochaetota</taxon>
        <taxon>Spirochaetia</taxon>
        <taxon>Spirochaetales</taxon>
        <taxon>Treponemataceae</taxon>
        <taxon>Treponema</taxon>
    </lineage>
</organism>
<accession>A0A1I3LAH2</accession>
<gene>
    <name evidence="2" type="ORF">SAMN04487775_106157</name>
</gene>
<sequence length="270" mass="30941">MNNERIKEILLDIAPCEIDFTVTQTGKESKRVNGFYKPDTHEIFLHNLNFKSDNMLIYTAVHEYTHHLCTIEKQENDPSYGKACKVHTGEFWAKFGELIAIAEQKGYYSIGWENNEELKTLTQDIKENYLAKNGQLMQEFGKKLARAFDLCQEADIRYEDYIDRVLCLPRNAAKDIRKVGAVEVNPAIGFENMKVVASVRKKDARAEVEQEFLSGGKSPSTVREMMKQKSAQASGTDPKTKLEREKSRLEKTIAQLTQRLEYVEESLASM</sequence>
<dbReference type="AlphaFoldDB" id="A0A1I3LAH2"/>